<reference evidence="2 3" key="1">
    <citation type="journal article" date="2016" name="Sci. Rep.">
        <title>Insights into Adaptations to a Near-Obligate Nematode Endoparasitic Lifestyle from the Finished Genome of Drechmeria coniospora.</title>
        <authorList>
            <person name="Zhang L."/>
            <person name="Zhou Z."/>
            <person name="Guo Q."/>
            <person name="Fokkens L."/>
            <person name="Miskei M."/>
            <person name="Pocsi I."/>
            <person name="Zhang W."/>
            <person name="Chen M."/>
            <person name="Wang L."/>
            <person name="Sun Y."/>
            <person name="Donzelli B.G."/>
            <person name="Gibson D.M."/>
            <person name="Nelson D.R."/>
            <person name="Luo J.G."/>
            <person name="Rep M."/>
            <person name="Liu H."/>
            <person name="Yang S."/>
            <person name="Wang J."/>
            <person name="Krasnoff S.B."/>
            <person name="Xu Y."/>
            <person name="Molnar I."/>
            <person name="Lin M."/>
        </authorList>
    </citation>
    <scope>NUCLEOTIDE SEQUENCE [LARGE SCALE GENOMIC DNA]</scope>
    <source>
        <strain evidence="2 3">ARSEF 6962</strain>
    </source>
</reference>
<dbReference type="EMBL" id="LAYC01000001">
    <property type="protein sequence ID" value="KYK60971.1"/>
    <property type="molecule type" value="Genomic_DNA"/>
</dbReference>
<dbReference type="GeneID" id="63714754"/>
<evidence type="ECO:0000313" key="2">
    <source>
        <dbReference type="EMBL" id="KYK60971.1"/>
    </source>
</evidence>
<evidence type="ECO:0000256" key="1">
    <source>
        <dbReference type="SAM" id="MobiDB-lite"/>
    </source>
</evidence>
<comment type="caution">
    <text evidence="2">The sequence shown here is derived from an EMBL/GenBank/DDBJ whole genome shotgun (WGS) entry which is preliminary data.</text>
</comment>
<accession>A0A151GV72</accession>
<evidence type="ECO:0000313" key="3">
    <source>
        <dbReference type="Proteomes" id="UP000076580"/>
    </source>
</evidence>
<dbReference type="Proteomes" id="UP000076580">
    <property type="component" value="Chromosome 01"/>
</dbReference>
<proteinExistence type="predicted"/>
<name>A0A151GV72_DRECN</name>
<dbReference type="STRING" id="98403.A0A151GV72"/>
<keyword evidence="3" id="KW-1185">Reference proteome</keyword>
<dbReference type="AlphaFoldDB" id="A0A151GV72"/>
<dbReference type="RefSeq" id="XP_040660323.1">
    <property type="nucleotide sequence ID" value="XM_040799440.1"/>
</dbReference>
<dbReference type="InParanoid" id="A0A151GV72"/>
<protein>
    <submittedName>
        <fullName evidence="2">Uncharacterized protein</fullName>
    </submittedName>
</protein>
<feature type="region of interest" description="Disordered" evidence="1">
    <location>
        <begin position="177"/>
        <end position="200"/>
    </location>
</feature>
<gene>
    <name evidence="2" type="ORF">DCS_02111</name>
</gene>
<sequence>MGKGLDSRYLDHLKKLTEPIEDVRCRDRRRIPLRFSAYTRLIGGHFLLQTTWRYDRASDPSVPTTYFGSLDICPHQHLHWGLMTEPAYRLGWIPAKDETIDGAVLSALFDAPAGAAQQGSCPYCPLDFALQVWPDRVTLRAWWDLGTEGPPTDKAWQSLTAKLVRVNHKPGSVRELFASGDGDANDDMAGPKVVSRGKAA</sequence>
<organism evidence="2 3">
    <name type="scientific">Drechmeria coniospora</name>
    <name type="common">Nematophagous fungus</name>
    <name type="synonym">Meria coniospora</name>
    <dbReference type="NCBI Taxonomy" id="98403"/>
    <lineage>
        <taxon>Eukaryota</taxon>
        <taxon>Fungi</taxon>
        <taxon>Dikarya</taxon>
        <taxon>Ascomycota</taxon>
        <taxon>Pezizomycotina</taxon>
        <taxon>Sordariomycetes</taxon>
        <taxon>Hypocreomycetidae</taxon>
        <taxon>Hypocreales</taxon>
        <taxon>Ophiocordycipitaceae</taxon>
        <taxon>Drechmeria</taxon>
    </lineage>
</organism>